<dbReference type="SUPFAM" id="SSF55729">
    <property type="entry name" value="Acyl-CoA N-acyltransferases (Nat)"/>
    <property type="match status" value="1"/>
</dbReference>
<accession>A0ABW2B5J6</accession>
<feature type="domain" description="N-acetyltransferase" evidence="3">
    <location>
        <begin position="5"/>
        <end position="152"/>
    </location>
</feature>
<sequence length="152" mass="16780">MDKGFDIRQAQAADETAVRECAQGAYERYVAAMGRKPAPMVADFAALIAAGVVHVAVGQDAEVLGFIVFYQEGEQVLLENVAVRPTAAGRGIGKHLIAFCEAEAKRSNATSVKLYTNEKMTENLSIYPHLGYRETERKTEDGFNRVFFEKFI</sequence>
<dbReference type="EMBL" id="JBHSWG010000001">
    <property type="protein sequence ID" value="MFC6760869.1"/>
    <property type="molecule type" value="Genomic_DNA"/>
</dbReference>
<comment type="caution">
    <text evidence="4">The sequence shown here is derived from an EMBL/GenBank/DDBJ whole genome shotgun (WGS) entry which is preliminary data.</text>
</comment>
<dbReference type="PROSITE" id="PS51186">
    <property type="entry name" value="GNAT"/>
    <property type="match status" value="1"/>
</dbReference>
<protein>
    <submittedName>
        <fullName evidence="4">GNAT family N-acetyltransferase</fullName>
        <ecNumber evidence="4">2.3.-.-</ecNumber>
    </submittedName>
</protein>
<dbReference type="InterPro" id="IPR016181">
    <property type="entry name" value="Acyl_CoA_acyltransferase"/>
</dbReference>
<dbReference type="Gene3D" id="3.40.630.30">
    <property type="match status" value="1"/>
</dbReference>
<proteinExistence type="predicted"/>
<dbReference type="InterPro" id="IPR050832">
    <property type="entry name" value="Bact_Acetyltransf"/>
</dbReference>
<evidence type="ECO:0000313" key="5">
    <source>
        <dbReference type="Proteomes" id="UP001596353"/>
    </source>
</evidence>
<evidence type="ECO:0000259" key="3">
    <source>
        <dbReference type="PROSITE" id="PS51186"/>
    </source>
</evidence>
<dbReference type="Proteomes" id="UP001596353">
    <property type="component" value="Unassembled WGS sequence"/>
</dbReference>
<gene>
    <name evidence="4" type="ORF">ACFQFQ_17450</name>
</gene>
<dbReference type="GO" id="GO:0016746">
    <property type="term" value="F:acyltransferase activity"/>
    <property type="evidence" value="ECO:0007669"/>
    <property type="project" value="UniProtKB-KW"/>
</dbReference>
<dbReference type="InterPro" id="IPR000182">
    <property type="entry name" value="GNAT_dom"/>
</dbReference>
<organism evidence="4 5">
    <name type="scientific">Sulfitobacter porphyrae</name>
    <dbReference type="NCBI Taxonomy" id="1246864"/>
    <lineage>
        <taxon>Bacteria</taxon>
        <taxon>Pseudomonadati</taxon>
        <taxon>Pseudomonadota</taxon>
        <taxon>Alphaproteobacteria</taxon>
        <taxon>Rhodobacterales</taxon>
        <taxon>Roseobacteraceae</taxon>
        <taxon>Sulfitobacter</taxon>
    </lineage>
</organism>
<keyword evidence="5" id="KW-1185">Reference proteome</keyword>
<keyword evidence="1 4" id="KW-0808">Transferase</keyword>
<dbReference type="CDD" id="cd04301">
    <property type="entry name" value="NAT_SF"/>
    <property type="match status" value="1"/>
</dbReference>
<evidence type="ECO:0000256" key="1">
    <source>
        <dbReference type="ARBA" id="ARBA00022679"/>
    </source>
</evidence>
<dbReference type="Pfam" id="PF13508">
    <property type="entry name" value="Acetyltransf_7"/>
    <property type="match status" value="1"/>
</dbReference>
<dbReference type="EC" id="2.3.-.-" evidence="4"/>
<keyword evidence="2 4" id="KW-0012">Acyltransferase</keyword>
<dbReference type="PANTHER" id="PTHR43877:SF2">
    <property type="entry name" value="AMINOALKYLPHOSPHONATE N-ACETYLTRANSFERASE-RELATED"/>
    <property type="match status" value="1"/>
</dbReference>
<dbReference type="PANTHER" id="PTHR43877">
    <property type="entry name" value="AMINOALKYLPHOSPHONATE N-ACETYLTRANSFERASE-RELATED-RELATED"/>
    <property type="match status" value="1"/>
</dbReference>
<name>A0ABW2B5J6_9RHOB</name>
<evidence type="ECO:0000256" key="2">
    <source>
        <dbReference type="ARBA" id="ARBA00023315"/>
    </source>
</evidence>
<evidence type="ECO:0000313" key="4">
    <source>
        <dbReference type="EMBL" id="MFC6760869.1"/>
    </source>
</evidence>
<reference evidence="5" key="1">
    <citation type="journal article" date="2019" name="Int. J. Syst. Evol. Microbiol.">
        <title>The Global Catalogue of Microorganisms (GCM) 10K type strain sequencing project: providing services to taxonomists for standard genome sequencing and annotation.</title>
        <authorList>
            <consortium name="The Broad Institute Genomics Platform"/>
            <consortium name="The Broad Institute Genome Sequencing Center for Infectious Disease"/>
            <person name="Wu L."/>
            <person name="Ma J."/>
        </authorList>
    </citation>
    <scope>NUCLEOTIDE SEQUENCE [LARGE SCALE GENOMIC DNA]</scope>
    <source>
        <strain evidence="5">CCUG 66188</strain>
    </source>
</reference>